<keyword evidence="4 5" id="KW-0539">Nucleus</keyword>
<name>A0A9Q1LCH7_9SOLA</name>
<feature type="region of interest" description="Disordered" evidence="6">
    <location>
        <begin position="244"/>
        <end position="285"/>
    </location>
</feature>
<dbReference type="InterPro" id="IPR036910">
    <property type="entry name" value="HMG_box_dom_sf"/>
</dbReference>
<dbReference type="GO" id="GO:0006325">
    <property type="term" value="P:chromatin organization"/>
    <property type="evidence" value="ECO:0007669"/>
    <property type="project" value="UniProtKB-ARBA"/>
</dbReference>
<proteinExistence type="inferred from homology"/>
<dbReference type="SUPFAM" id="SSF47095">
    <property type="entry name" value="HMG-box"/>
    <property type="match status" value="3"/>
</dbReference>
<feature type="region of interest" description="Disordered" evidence="6">
    <location>
        <begin position="1"/>
        <end position="31"/>
    </location>
</feature>
<accession>A0A9Q1LCH7</accession>
<reference evidence="9" key="1">
    <citation type="journal article" date="2023" name="Proc. Natl. Acad. Sci. U.S.A.">
        <title>Genomic and structural basis for evolution of tropane alkaloid biosynthesis.</title>
        <authorList>
            <person name="Wanga Y.-J."/>
            <person name="Taina T."/>
            <person name="Yua J.-Y."/>
            <person name="Lia J."/>
            <person name="Xua B."/>
            <person name="Chenc J."/>
            <person name="D'Auriad J.C."/>
            <person name="Huanga J.-P."/>
            <person name="Huanga S.-X."/>
        </authorList>
    </citation>
    <scope>NUCLEOTIDE SEQUENCE [LARGE SCALE GENOMIC DNA]</scope>
    <source>
        <strain evidence="9">cv. KIB-2019</strain>
    </source>
</reference>
<feature type="DNA-binding region" description="HMG box" evidence="5">
    <location>
        <begin position="106"/>
        <end position="173"/>
    </location>
</feature>
<sequence>MAAGYAEEEESDRPMSEVDPSSGSNDGENPCCSHLGDKFNVKAYKMICLKKKAQALDVFKGLVRDLNNPKRPLGKWKHMSDVEKAPYMAVAEKMRVEYAKIVEAYNRRMAAGYALEEESDKSSKQFPEIESIVALGAAGGGKWNQMSDVEKAPYIAEEKKRKMEYENIMNGYNRRVVVADTEEEESDESRSEFDEEVVSGEEEEDDDLSGEGKWNQMSDVEKAPYIAEEKKMMMEYEKIMNGYNRRVVVADTEEEESDESRSEFDEEEVSGEEEDDDDLCNLFDV</sequence>
<feature type="compositionally biased region" description="Acidic residues" evidence="6">
    <location>
        <begin position="251"/>
        <end position="279"/>
    </location>
</feature>
<evidence type="ECO:0000256" key="2">
    <source>
        <dbReference type="ARBA" id="ARBA00008774"/>
    </source>
</evidence>
<feature type="compositionally biased region" description="Acidic residues" evidence="6">
    <location>
        <begin position="1"/>
        <end position="11"/>
    </location>
</feature>
<dbReference type="AlphaFoldDB" id="A0A9Q1LCH7"/>
<keyword evidence="3 5" id="KW-0238">DNA-binding</keyword>
<dbReference type="PROSITE" id="PS50118">
    <property type="entry name" value="HMG_BOX_2"/>
    <property type="match status" value="1"/>
</dbReference>
<dbReference type="Gene3D" id="1.10.30.10">
    <property type="entry name" value="High mobility group box domain"/>
    <property type="match status" value="2"/>
</dbReference>
<comment type="similarity">
    <text evidence="2">Belongs to the HMGB family.</text>
</comment>
<evidence type="ECO:0000256" key="1">
    <source>
        <dbReference type="ARBA" id="ARBA00004123"/>
    </source>
</evidence>
<feature type="domain" description="HMG box" evidence="7">
    <location>
        <begin position="106"/>
        <end position="173"/>
    </location>
</feature>
<dbReference type="OrthoDB" id="1919336at2759"/>
<comment type="subcellular location">
    <subcellularLocation>
        <location evidence="1">Nucleus</location>
    </subcellularLocation>
</comment>
<dbReference type="GO" id="GO:0003682">
    <property type="term" value="F:chromatin binding"/>
    <property type="evidence" value="ECO:0007669"/>
    <property type="project" value="UniProtKB-ARBA"/>
</dbReference>
<dbReference type="InterPro" id="IPR009071">
    <property type="entry name" value="HMG_box_dom"/>
</dbReference>
<dbReference type="PANTHER" id="PTHR46261:SF35">
    <property type="entry name" value="HIGH MOBILITY GROUP B PROTEIN 4-RELATED"/>
    <property type="match status" value="1"/>
</dbReference>
<dbReference type="GO" id="GO:0030527">
    <property type="term" value="F:structural constituent of chromatin"/>
    <property type="evidence" value="ECO:0007669"/>
    <property type="project" value="UniProtKB-ARBA"/>
</dbReference>
<evidence type="ECO:0000256" key="6">
    <source>
        <dbReference type="SAM" id="MobiDB-lite"/>
    </source>
</evidence>
<evidence type="ECO:0000256" key="5">
    <source>
        <dbReference type="PROSITE-ProRule" id="PRU00267"/>
    </source>
</evidence>
<dbReference type="GO" id="GO:0005634">
    <property type="term" value="C:nucleus"/>
    <property type="evidence" value="ECO:0007669"/>
    <property type="project" value="UniProtKB-SubCell"/>
</dbReference>
<dbReference type="Proteomes" id="UP001152561">
    <property type="component" value="Unassembled WGS sequence"/>
</dbReference>
<keyword evidence="9" id="KW-1185">Reference proteome</keyword>
<dbReference type="EMBL" id="JAJAGQ010000020">
    <property type="protein sequence ID" value="KAJ8531989.1"/>
    <property type="molecule type" value="Genomic_DNA"/>
</dbReference>
<evidence type="ECO:0000259" key="7">
    <source>
        <dbReference type="PROSITE" id="PS50118"/>
    </source>
</evidence>
<gene>
    <name evidence="8" type="ORF">K7X08_011912</name>
</gene>
<evidence type="ECO:0000256" key="3">
    <source>
        <dbReference type="ARBA" id="ARBA00023125"/>
    </source>
</evidence>
<dbReference type="GO" id="GO:0003677">
    <property type="term" value="F:DNA binding"/>
    <property type="evidence" value="ECO:0007669"/>
    <property type="project" value="UniProtKB-UniRule"/>
</dbReference>
<dbReference type="GO" id="GO:0000785">
    <property type="term" value="C:chromatin"/>
    <property type="evidence" value="ECO:0007669"/>
    <property type="project" value="UniProtKB-ARBA"/>
</dbReference>
<organism evidence="8 9">
    <name type="scientific">Anisodus acutangulus</name>
    <dbReference type="NCBI Taxonomy" id="402998"/>
    <lineage>
        <taxon>Eukaryota</taxon>
        <taxon>Viridiplantae</taxon>
        <taxon>Streptophyta</taxon>
        <taxon>Embryophyta</taxon>
        <taxon>Tracheophyta</taxon>
        <taxon>Spermatophyta</taxon>
        <taxon>Magnoliopsida</taxon>
        <taxon>eudicotyledons</taxon>
        <taxon>Gunneridae</taxon>
        <taxon>Pentapetalae</taxon>
        <taxon>asterids</taxon>
        <taxon>lamiids</taxon>
        <taxon>Solanales</taxon>
        <taxon>Solanaceae</taxon>
        <taxon>Solanoideae</taxon>
        <taxon>Hyoscyameae</taxon>
        <taxon>Anisodus</taxon>
    </lineage>
</organism>
<evidence type="ECO:0000313" key="8">
    <source>
        <dbReference type="EMBL" id="KAJ8531989.1"/>
    </source>
</evidence>
<evidence type="ECO:0000313" key="9">
    <source>
        <dbReference type="Proteomes" id="UP001152561"/>
    </source>
</evidence>
<protein>
    <recommendedName>
        <fullName evidence="7">HMG box domain-containing protein</fullName>
    </recommendedName>
</protein>
<dbReference type="Pfam" id="PF00505">
    <property type="entry name" value="HMG_box"/>
    <property type="match status" value="1"/>
</dbReference>
<comment type="caution">
    <text evidence="8">The sequence shown here is derived from an EMBL/GenBank/DDBJ whole genome shotgun (WGS) entry which is preliminary data.</text>
</comment>
<evidence type="ECO:0000256" key="4">
    <source>
        <dbReference type="ARBA" id="ARBA00023242"/>
    </source>
</evidence>
<dbReference type="PANTHER" id="PTHR46261">
    <property type="entry name" value="HIGH MOBILITY GROUP B PROTEIN 4-RELATED"/>
    <property type="match status" value="1"/>
</dbReference>
<dbReference type="InterPro" id="IPR031061">
    <property type="entry name" value="HMGB_plant"/>
</dbReference>
<feature type="region of interest" description="Disordered" evidence="6">
    <location>
        <begin position="180"/>
        <end position="221"/>
    </location>
</feature>
<feature type="compositionally biased region" description="Acidic residues" evidence="6">
    <location>
        <begin position="180"/>
        <end position="209"/>
    </location>
</feature>